<protein>
    <recommendedName>
        <fullName evidence="4">ABC transporter permease</fullName>
    </recommendedName>
</protein>
<proteinExistence type="predicted"/>
<feature type="transmembrane region" description="Helical" evidence="1">
    <location>
        <begin position="69"/>
        <end position="87"/>
    </location>
</feature>
<reference evidence="2 3" key="1">
    <citation type="submission" date="2015-08" db="EMBL/GenBank/DDBJ databases">
        <title>Draft Genome Sequence of Bacillus vietnamensis UCD-SED5.</title>
        <authorList>
            <person name="Lee R.D."/>
            <person name="Jospin G."/>
            <person name="Lang J.M."/>
            <person name="Coil D.A."/>
            <person name="Eisen J.A."/>
        </authorList>
    </citation>
    <scope>NUCLEOTIDE SEQUENCE [LARGE SCALE GENOMIC DNA]</scope>
    <source>
        <strain evidence="2 3">UCD-SED5</strain>
    </source>
</reference>
<evidence type="ECO:0000313" key="3">
    <source>
        <dbReference type="Proteomes" id="UP000050398"/>
    </source>
</evidence>
<dbReference type="EMBL" id="LIXZ01000002">
    <property type="protein sequence ID" value="KPL60946.1"/>
    <property type="molecule type" value="Genomic_DNA"/>
</dbReference>
<dbReference type="Pfam" id="PF06182">
    <property type="entry name" value="ABC2_membrane_6"/>
    <property type="match status" value="1"/>
</dbReference>
<dbReference type="RefSeq" id="WP_060671140.1">
    <property type="nucleotide sequence ID" value="NZ_LIXZ01000002.1"/>
</dbReference>
<evidence type="ECO:0000313" key="2">
    <source>
        <dbReference type="EMBL" id="KPL60946.1"/>
    </source>
</evidence>
<dbReference type="OrthoDB" id="8582979at2"/>
<name>A0A0N8GHC9_9BACI</name>
<keyword evidence="1" id="KW-0472">Membrane</keyword>
<organism evidence="2 3">
    <name type="scientific">Rossellomorea vietnamensis</name>
    <dbReference type="NCBI Taxonomy" id="218284"/>
    <lineage>
        <taxon>Bacteria</taxon>
        <taxon>Bacillati</taxon>
        <taxon>Bacillota</taxon>
        <taxon>Bacilli</taxon>
        <taxon>Bacillales</taxon>
        <taxon>Bacillaceae</taxon>
        <taxon>Rossellomorea</taxon>
    </lineage>
</organism>
<evidence type="ECO:0000256" key="1">
    <source>
        <dbReference type="SAM" id="Phobius"/>
    </source>
</evidence>
<dbReference type="PATRIC" id="fig|218284.4.peg.894"/>
<feature type="transmembrane region" description="Helical" evidence="1">
    <location>
        <begin position="108"/>
        <end position="137"/>
    </location>
</feature>
<dbReference type="PANTHER" id="PTHR36832:SF1">
    <property type="entry name" value="SLR1174 PROTEIN"/>
    <property type="match status" value="1"/>
</dbReference>
<feature type="transmembrane region" description="Helical" evidence="1">
    <location>
        <begin position="30"/>
        <end position="49"/>
    </location>
</feature>
<comment type="caution">
    <text evidence="2">The sequence shown here is derived from an EMBL/GenBank/DDBJ whole genome shotgun (WGS) entry which is preliminary data.</text>
</comment>
<dbReference type="AlphaFoldDB" id="A0A0N8GHC9"/>
<keyword evidence="1" id="KW-0812">Transmembrane</keyword>
<dbReference type="PANTHER" id="PTHR36832">
    <property type="entry name" value="SLR1174 PROTEIN-RELATED"/>
    <property type="match status" value="1"/>
</dbReference>
<dbReference type="Proteomes" id="UP000050398">
    <property type="component" value="Unassembled WGS sequence"/>
</dbReference>
<feature type="transmembrane region" description="Helical" evidence="1">
    <location>
        <begin position="189"/>
        <end position="214"/>
    </location>
</feature>
<sequence length="270" mass="30415">MSRVAVLNGYRLLKGYTVWKTMDVFSWRSFIYLLVFSHLITPLVSLFVWQTVTAEGQVVGGWGSSQFLIYYLAIVMVRQLTVSYEHHMLGMQIYNGELTNLLLKPHHLLYVVIGENLAVKVVSYTVSVPLVIGLWIWLSPESTASVTRISLFILTVINACVLRFLWLYLLTLAAFWTEKTQSLVNAGEVAFFFIGGEVAPLFLINGAFSDWLYYTPFYGMLGFPAEILTGTKGVSLTHGLLLQAGWIMILLFLCNLVYKKGIKRYSALGG</sequence>
<accession>A0A0N8GHC9</accession>
<evidence type="ECO:0008006" key="4">
    <source>
        <dbReference type="Google" id="ProtNLM"/>
    </source>
</evidence>
<dbReference type="eggNOG" id="COG4587">
    <property type="taxonomic scope" value="Bacteria"/>
</dbReference>
<dbReference type="InterPro" id="IPR010390">
    <property type="entry name" value="ABC-2_transporter-like"/>
</dbReference>
<feature type="transmembrane region" description="Helical" evidence="1">
    <location>
        <begin position="234"/>
        <end position="258"/>
    </location>
</feature>
<keyword evidence="1" id="KW-1133">Transmembrane helix</keyword>
<feature type="transmembrane region" description="Helical" evidence="1">
    <location>
        <begin position="149"/>
        <end position="177"/>
    </location>
</feature>
<gene>
    <name evidence="2" type="ORF">AM506_04245</name>
</gene>